<dbReference type="eggNOG" id="COG1523">
    <property type="taxonomic scope" value="Bacteria"/>
</dbReference>
<dbReference type="Gene3D" id="2.60.40.10">
    <property type="entry name" value="Immunoglobulins"/>
    <property type="match status" value="1"/>
</dbReference>
<reference evidence="3 4" key="2">
    <citation type="journal article" date="2011" name="Stand. Genomic Sci.">
        <title>Complete genome sequence of Paludibacter propionicigenes type strain (WB4).</title>
        <authorList>
            <person name="Gronow S."/>
            <person name="Munk C."/>
            <person name="Lapidus A."/>
            <person name="Nolan M."/>
            <person name="Lucas S."/>
            <person name="Hammon N."/>
            <person name="Deshpande S."/>
            <person name="Cheng J.F."/>
            <person name="Tapia R."/>
            <person name="Han C."/>
            <person name="Goodwin L."/>
            <person name="Pitluck S."/>
            <person name="Liolios K."/>
            <person name="Ivanova N."/>
            <person name="Mavromatis K."/>
            <person name="Mikhailova N."/>
            <person name="Pati A."/>
            <person name="Chen A."/>
            <person name="Palaniappan K."/>
            <person name="Land M."/>
            <person name="Hauser L."/>
            <person name="Chang Y.J."/>
            <person name="Jeffries C.D."/>
            <person name="Brambilla E."/>
            <person name="Rohde M."/>
            <person name="Goker M."/>
            <person name="Detter J.C."/>
            <person name="Woyke T."/>
            <person name="Bristow J."/>
            <person name="Eisen J.A."/>
            <person name="Markowitz V."/>
            <person name="Hugenholtz P."/>
            <person name="Kyrpides N.C."/>
            <person name="Klenk H.P."/>
        </authorList>
    </citation>
    <scope>NUCLEOTIDE SEQUENCE [LARGE SCALE GENOMIC DNA]</scope>
    <source>
        <strain evidence="4">DSM 17365 / JCM 13257 / WB4</strain>
    </source>
</reference>
<evidence type="ECO:0000259" key="2">
    <source>
        <dbReference type="SMART" id="SM00642"/>
    </source>
</evidence>
<dbReference type="InterPro" id="IPR014756">
    <property type="entry name" value="Ig_E-set"/>
</dbReference>
<evidence type="ECO:0000313" key="4">
    <source>
        <dbReference type="Proteomes" id="UP000008718"/>
    </source>
</evidence>
<dbReference type="InterPro" id="IPR017853">
    <property type="entry name" value="GH"/>
</dbReference>
<dbReference type="InterPro" id="IPR006047">
    <property type="entry name" value="GH13_cat_dom"/>
</dbReference>
<dbReference type="Pfam" id="PF18962">
    <property type="entry name" value="Por_Secre_tail"/>
    <property type="match status" value="1"/>
</dbReference>
<organism evidence="3 4">
    <name type="scientific">Paludibacter propionicigenes (strain DSM 17365 / JCM 13257 / WB4)</name>
    <dbReference type="NCBI Taxonomy" id="694427"/>
    <lineage>
        <taxon>Bacteria</taxon>
        <taxon>Pseudomonadati</taxon>
        <taxon>Bacteroidota</taxon>
        <taxon>Bacteroidia</taxon>
        <taxon>Bacteroidales</taxon>
        <taxon>Paludibacteraceae</taxon>
        <taxon>Paludibacter</taxon>
    </lineage>
</organism>
<dbReference type="HOGENOM" id="CLU_005821_0_0_10"/>
<dbReference type="Gene3D" id="3.20.20.80">
    <property type="entry name" value="Glycosidases"/>
    <property type="match status" value="1"/>
</dbReference>
<feature type="domain" description="Glycosyl hydrolase family 13 catalytic" evidence="2">
    <location>
        <begin position="417"/>
        <end position="766"/>
    </location>
</feature>
<dbReference type="Pfam" id="PF00128">
    <property type="entry name" value="Alpha-amylase"/>
    <property type="match status" value="1"/>
</dbReference>
<dbReference type="RefSeq" id="WP_013446507.1">
    <property type="nucleotide sequence ID" value="NC_014734.1"/>
</dbReference>
<reference key="1">
    <citation type="submission" date="2010-11" db="EMBL/GenBank/DDBJ databases">
        <title>The complete genome of Paludibacter propionicigenes DSM 17365.</title>
        <authorList>
            <consortium name="US DOE Joint Genome Institute (JGI-PGF)"/>
            <person name="Lucas S."/>
            <person name="Copeland A."/>
            <person name="Lapidus A."/>
            <person name="Bruce D."/>
            <person name="Goodwin L."/>
            <person name="Pitluck S."/>
            <person name="Kyrpides N."/>
            <person name="Mavromatis K."/>
            <person name="Ivanova N."/>
            <person name="Munk A.C."/>
            <person name="Brettin T."/>
            <person name="Detter J.C."/>
            <person name="Han C."/>
            <person name="Tapia R."/>
            <person name="Land M."/>
            <person name="Hauser L."/>
            <person name="Markowitz V."/>
            <person name="Cheng J.-F."/>
            <person name="Hugenholtz P."/>
            <person name="Woyke T."/>
            <person name="Wu D."/>
            <person name="Gronow S."/>
            <person name="Wellnitz S."/>
            <person name="Brambilla E."/>
            <person name="Klenk H.-P."/>
            <person name="Eisen J.A."/>
        </authorList>
    </citation>
    <scope>NUCLEOTIDE SEQUENCE</scope>
    <source>
        <strain>WB4</strain>
    </source>
</reference>
<dbReference type="Proteomes" id="UP000008718">
    <property type="component" value="Chromosome"/>
</dbReference>
<dbReference type="PANTHER" id="PTHR43002">
    <property type="entry name" value="GLYCOGEN DEBRANCHING ENZYME"/>
    <property type="match status" value="1"/>
</dbReference>
<dbReference type="CDD" id="cd11350">
    <property type="entry name" value="AmyAc_4"/>
    <property type="match status" value="1"/>
</dbReference>
<dbReference type="InterPro" id="IPR026444">
    <property type="entry name" value="Secre_tail"/>
</dbReference>
<evidence type="ECO:0000313" key="3">
    <source>
        <dbReference type="EMBL" id="ADQ81138.1"/>
    </source>
</evidence>
<name>E4T8M9_PALPW</name>
<dbReference type="OrthoDB" id="9761875at2"/>
<dbReference type="AlphaFoldDB" id="E4T8M9"/>
<dbReference type="Pfam" id="PF02922">
    <property type="entry name" value="CBM_48"/>
    <property type="match status" value="1"/>
</dbReference>
<dbReference type="CAZy" id="GH13">
    <property type="family name" value="Glycoside Hydrolase Family 13"/>
</dbReference>
<dbReference type="KEGG" id="ppn:Palpr_3010"/>
<dbReference type="GO" id="GO:0004553">
    <property type="term" value="F:hydrolase activity, hydrolyzing O-glycosyl compounds"/>
    <property type="evidence" value="ECO:0007669"/>
    <property type="project" value="InterPro"/>
</dbReference>
<comment type="similarity">
    <text evidence="1">Belongs to the glycosyl hydrolase 13 family.</text>
</comment>
<sequence>MKRAFKQVFKPKTMFIASSMRQLSKNKNERMKKITLIALSLFLFLTGQAQIITTTPAFVTQNNGAIDIIYDATLGTAGLKDYTGSDGVYAHTGVITSASTSSSDWKHAPTWGDNSAKYKMTSLGNNKWKLSITPDMATYYGLSAGEVVSKMAFVFRNGLATKEGKDTGGTDIFVNVYQAGLNVAFTNPTNSQSVTAGSSINIQLASSVAANLNLLINGVSVQTATAATSLSYSYNFATANDYRIIAQASLNGTTVSDTIQICVPAPVVSQARPAGIKDGITYTDNSTATLVMYAPGKTNVFLLGDFNDWTQLNAYQLKQDGNYWWITLTRLTPGKLYGFQYLVDGTLKVSDPYTEMVLDPWNDQYINANSTIYPNLPTYPTGKTTGLVATLQTTKTAYNWEVPTFTIPARENMVIYELLLRDFTKEKSLDAAITKLDYLKNLGITAVELMPITEFDGNNSWGYNPNHYFAPDKAYGNANTYKKFIDECHKRGMAVLLDMVFNQASGLSPFALLYWDGTNNRPAANNPWMNPVAPHPYSVLNDFNHSFSGTKEYFKRVLQYWITEYKVDGYRMDLTKGFTQNSSTESTAGNYDQSRIDNLSAYYDAAKAVKSDVMFILEHFCNNDEETALANKGMYLWRNVNPQFSQSAEGYQSGSDFSSMNATPRNWVGYAESHDEERNFYNAKISGIGNITTDSIVRIKRVPLNIAFATLIPGPKMIYEFGEMGFDYSINSNGGRTNPKPSAWDWLSLAHRKAASDACAKIISLRKTYPAAFTTGTFTLSIGLNDWNTGRRIALTSSDLNMIVLGNFNASATITATPNFPKTGIWYNVLTGEQLNVTNTAMTMSMQAGDLLIFTDKAPNVVNGIDDHKALNYSVSPTITEDKVYITSPDGVNSVKVYNVEGSLIKTATNVTEVDVRNFVKGIYLMEVKTTEGKSLHKIIKQ</sequence>
<gene>
    <name evidence="3" type="ordered locus">Palpr_3010</name>
</gene>
<accession>E4T8M9</accession>
<dbReference type="GO" id="GO:0005975">
    <property type="term" value="P:carbohydrate metabolic process"/>
    <property type="evidence" value="ECO:0007669"/>
    <property type="project" value="InterPro"/>
</dbReference>
<dbReference type="SMART" id="SM00642">
    <property type="entry name" value="Aamy"/>
    <property type="match status" value="1"/>
</dbReference>
<proteinExistence type="inferred from homology"/>
<dbReference type="STRING" id="694427.Palpr_3010"/>
<evidence type="ECO:0000256" key="1">
    <source>
        <dbReference type="ARBA" id="ARBA00008061"/>
    </source>
</evidence>
<dbReference type="InterPro" id="IPR004193">
    <property type="entry name" value="Glyco_hydro_13_N"/>
</dbReference>
<dbReference type="EMBL" id="CP002345">
    <property type="protein sequence ID" value="ADQ81138.1"/>
    <property type="molecule type" value="Genomic_DNA"/>
</dbReference>
<keyword evidence="4" id="KW-1185">Reference proteome</keyword>
<dbReference type="SUPFAM" id="SSF81296">
    <property type="entry name" value="E set domains"/>
    <property type="match status" value="1"/>
</dbReference>
<dbReference type="InterPro" id="IPR013783">
    <property type="entry name" value="Ig-like_fold"/>
</dbReference>
<protein>
    <submittedName>
        <fullName evidence="3">Alpha amylase catalytic region</fullName>
    </submittedName>
</protein>
<dbReference type="NCBIfam" id="TIGR04183">
    <property type="entry name" value="Por_Secre_tail"/>
    <property type="match status" value="1"/>
</dbReference>
<dbReference type="SUPFAM" id="SSF51445">
    <property type="entry name" value="(Trans)glycosidases"/>
    <property type="match status" value="1"/>
</dbReference>